<feature type="transmembrane region" description="Helical" evidence="1">
    <location>
        <begin position="53"/>
        <end position="71"/>
    </location>
</feature>
<organism evidence="2 3">
    <name type="scientific">Falsochrobactrum shanghaiense</name>
    <dbReference type="NCBI Taxonomy" id="2201899"/>
    <lineage>
        <taxon>Bacteria</taxon>
        <taxon>Pseudomonadati</taxon>
        <taxon>Pseudomonadota</taxon>
        <taxon>Alphaproteobacteria</taxon>
        <taxon>Hyphomicrobiales</taxon>
        <taxon>Brucellaceae</taxon>
        <taxon>Falsochrobactrum</taxon>
    </lineage>
</organism>
<keyword evidence="3" id="KW-1185">Reference proteome</keyword>
<feature type="transmembrane region" description="Helical" evidence="1">
    <location>
        <begin position="83"/>
        <end position="102"/>
    </location>
</feature>
<accession>A0A316JEI2</accession>
<evidence type="ECO:0000313" key="3">
    <source>
        <dbReference type="Proteomes" id="UP000245865"/>
    </source>
</evidence>
<comment type="caution">
    <text evidence="2">The sequence shown here is derived from an EMBL/GenBank/DDBJ whole genome shotgun (WGS) entry which is preliminary data.</text>
</comment>
<reference evidence="2 3" key="1">
    <citation type="submission" date="2018-05" db="EMBL/GenBank/DDBJ databases">
        <title>Comparative genomic sequence analysis between strain HN4 and CCM 8460T (Falsochrobactrum ovis) will provide more evidence to prove that HN4 is a new species of Falsochrobactrum.</title>
        <authorList>
            <person name="Lyu W."/>
            <person name="Sun L."/>
            <person name="Yao L."/>
        </authorList>
    </citation>
    <scope>NUCLEOTIDE SEQUENCE [LARGE SCALE GENOMIC DNA]</scope>
    <source>
        <strain evidence="2 3">HN4</strain>
    </source>
</reference>
<keyword evidence="1" id="KW-0472">Membrane</keyword>
<proteinExistence type="predicted"/>
<dbReference type="RefSeq" id="WP_109707045.1">
    <property type="nucleotide sequence ID" value="NZ_QGDB01000004.1"/>
</dbReference>
<dbReference type="OrthoDB" id="8452193at2"/>
<keyword evidence="1" id="KW-1133">Transmembrane helix</keyword>
<evidence type="ECO:0000256" key="1">
    <source>
        <dbReference type="SAM" id="Phobius"/>
    </source>
</evidence>
<dbReference type="Proteomes" id="UP000245865">
    <property type="component" value="Unassembled WGS sequence"/>
</dbReference>
<name>A0A316JEI2_9HYPH</name>
<evidence type="ECO:0000313" key="2">
    <source>
        <dbReference type="EMBL" id="PWL17533.1"/>
    </source>
</evidence>
<sequence length="196" mass="22723">MASSVDAAISFADSFSHMRIINGMGISLCLSRLLIFASKFVQHPTRHTISSMHIGWVLVVFLWIIQFWWNYLLESGAKQYDVYTYILDLLYVFGLFFVCVTLTPDEVKEYGGYERYFLSRKAWFFSLFIFLNLIEFLSQIKIDLVARDYTEMKSDALLFSVETVGIIFAICIKQRGFQFFLIALLLFGILVDFVTA</sequence>
<dbReference type="AlphaFoldDB" id="A0A316JEI2"/>
<dbReference type="EMBL" id="QGDB01000004">
    <property type="protein sequence ID" value="PWL17533.1"/>
    <property type="molecule type" value="Genomic_DNA"/>
</dbReference>
<feature type="transmembrane region" description="Helical" evidence="1">
    <location>
        <begin position="20"/>
        <end position="41"/>
    </location>
</feature>
<feature type="transmembrane region" description="Helical" evidence="1">
    <location>
        <begin position="122"/>
        <end position="142"/>
    </location>
</feature>
<feature type="transmembrane region" description="Helical" evidence="1">
    <location>
        <begin position="154"/>
        <end position="172"/>
    </location>
</feature>
<gene>
    <name evidence="2" type="ORF">DKP76_12260</name>
</gene>
<feature type="transmembrane region" description="Helical" evidence="1">
    <location>
        <begin position="179"/>
        <end position="195"/>
    </location>
</feature>
<protein>
    <submittedName>
        <fullName evidence="2">Uncharacterized protein</fullName>
    </submittedName>
</protein>
<keyword evidence="1" id="KW-0812">Transmembrane</keyword>